<reference evidence="3 4" key="1">
    <citation type="submission" date="2016-11" db="EMBL/GenBank/DDBJ databases">
        <authorList>
            <person name="Jaros S."/>
            <person name="Januszkiewicz K."/>
            <person name="Wedrychowicz H."/>
        </authorList>
    </citation>
    <scope>NUCLEOTIDE SEQUENCE [LARGE SCALE GENOMIC DNA]</scope>
    <source>
        <strain evidence="3 4">DSM 46144</strain>
    </source>
</reference>
<dbReference type="GO" id="GO:0006950">
    <property type="term" value="P:response to stress"/>
    <property type="evidence" value="ECO:0007669"/>
    <property type="project" value="TreeGrafter"/>
</dbReference>
<dbReference type="Pfam" id="PF01047">
    <property type="entry name" value="MarR"/>
    <property type="match status" value="1"/>
</dbReference>
<dbReference type="PROSITE" id="PS50995">
    <property type="entry name" value="HTH_MARR_2"/>
    <property type="match status" value="1"/>
</dbReference>
<feature type="domain" description="HTH marR-type" evidence="2">
    <location>
        <begin position="31"/>
        <end position="163"/>
    </location>
</feature>
<accession>A0A1M7JTX5</accession>
<dbReference type="AlphaFoldDB" id="A0A1M7JTX5"/>
<gene>
    <name evidence="3" type="ORF">SAMN05443668_101903</name>
</gene>
<dbReference type="PANTHER" id="PTHR33164">
    <property type="entry name" value="TRANSCRIPTIONAL REGULATOR, MARR FAMILY"/>
    <property type="match status" value="1"/>
</dbReference>
<keyword evidence="4" id="KW-1185">Reference proteome</keyword>
<dbReference type="InterPro" id="IPR039422">
    <property type="entry name" value="MarR/SlyA-like"/>
</dbReference>
<dbReference type="OrthoDB" id="8635520at2"/>
<protein>
    <submittedName>
        <fullName evidence="3">Transcriptional regulator, MarR family</fullName>
    </submittedName>
</protein>
<evidence type="ECO:0000313" key="3">
    <source>
        <dbReference type="EMBL" id="SHM56375.1"/>
    </source>
</evidence>
<dbReference type="InterPro" id="IPR000835">
    <property type="entry name" value="HTH_MarR-typ"/>
</dbReference>
<dbReference type="GO" id="GO:0003700">
    <property type="term" value="F:DNA-binding transcription factor activity"/>
    <property type="evidence" value="ECO:0007669"/>
    <property type="project" value="InterPro"/>
</dbReference>
<name>A0A1M7JTX5_9ACTN</name>
<sequence>MSYTGGVTSSADPGAPATAPLWLDPDQQRTWLRLAGLLIKLPAALDAQLQREAGLSHFDYMVLSRLSEAPNRTLRMSQLAELANGSLSRLSHVVKRLEQRGWVRRQPCPEDGRATNAVLTEDGWDKVVQTAPGHVATVRSLVVDPLDPAQLAQFGDLVGTLLAQVDPAGDCPGQD</sequence>
<dbReference type="STRING" id="134849.SAMN05443668_101903"/>
<dbReference type="PANTHER" id="PTHR33164:SF99">
    <property type="entry name" value="MARR FAMILY REGULATORY PROTEIN"/>
    <property type="match status" value="1"/>
</dbReference>
<dbReference type="SUPFAM" id="SSF46785">
    <property type="entry name" value="Winged helix' DNA-binding domain"/>
    <property type="match status" value="1"/>
</dbReference>
<feature type="compositionally biased region" description="Polar residues" evidence="1">
    <location>
        <begin position="1"/>
        <end position="11"/>
    </location>
</feature>
<feature type="region of interest" description="Disordered" evidence="1">
    <location>
        <begin position="1"/>
        <end position="21"/>
    </location>
</feature>
<dbReference type="EMBL" id="FRCS01000001">
    <property type="protein sequence ID" value="SHM56375.1"/>
    <property type="molecule type" value="Genomic_DNA"/>
</dbReference>
<organism evidence="3 4">
    <name type="scientific">Cryptosporangium aurantiacum</name>
    <dbReference type="NCBI Taxonomy" id="134849"/>
    <lineage>
        <taxon>Bacteria</taxon>
        <taxon>Bacillati</taxon>
        <taxon>Actinomycetota</taxon>
        <taxon>Actinomycetes</taxon>
        <taxon>Cryptosporangiales</taxon>
        <taxon>Cryptosporangiaceae</taxon>
        <taxon>Cryptosporangium</taxon>
    </lineage>
</organism>
<evidence type="ECO:0000259" key="2">
    <source>
        <dbReference type="PROSITE" id="PS50995"/>
    </source>
</evidence>
<dbReference type="SMART" id="SM00347">
    <property type="entry name" value="HTH_MARR"/>
    <property type="match status" value="1"/>
</dbReference>
<evidence type="ECO:0000256" key="1">
    <source>
        <dbReference type="SAM" id="MobiDB-lite"/>
    </source>
</evidence>
<evidence type="ECO:0000313" key="4">
    <source>
        <dbReference type="Proteomes" id="UP000184440"/>
    </source>
</evidence>
<dbReference type="InterPro" id="IPR036388">
    <property type="entry name" value="WH-like_DNA-bd_sf"/>
</dbReference>
<proteinExistence type="predicted"/>
<dbReference type="Gene3D" id="1.10.10.10">
    <property type="entry name" value="Winged helix-like DNA-binding domain superfamily/Winged helix DNA-binding domain"/>
    <property type="match status" value="1"/>
</dbReference>
<dbReference type="Proteomes" id="UP000184440">
    <property type="component" value="Unassembled WGS sequence"/>
</dbReference>
<dbReference type="InterPro" id="IPR036390">
    <property type="entry name" value="WH_DNA-bd_sf"/>
</dbReference>